<dbReference type="Gene3D" id="1.20.910.10">
    <property type="entry name" value="Heme oxygenase-like"/>
    <property type="match status" value="1"/>
</dbReference>
<dbReference type="Proteomes" id="UP001162881">
    <property type="component" value="Unassembled WGS sequence"/>
</dbReference>
<accession>A0ABT0BJG9</accession>
<dbReference type="EMBL" id="JALHLF010000274">
    <property type="protein sequence ID" value="MCJ2185182.1"/>
    <property type="molecule type" value="Genomic_DNA"/>
</dbReference>
<dbReference type="InterPro" id="IPR016084">
    <property type="entry name" value="Haem_Oase-like_multi-hlx"/>
</dbReference>
<protein>
    <submittedName>
        <fullName evidence="1">Biliverdin-producing heme oxygenase</fullName>
    </submittedName>
</protein>
<sequence>MSQTQTLEAQPQEASRARRLRDATHDLHQTLDTSIIDRGSFTSLEGYGHFLRMQQAFHRDIAALYADPALGALIPGLARRGRLARTSADLADLGL</sequence>
<proteinExistence type="predicted"/>
<gene>
    <name evidence="1" type="ORF">MTR62_21195</name>
</gene>
<evidence type="ECO:0000313" key="2">
    <source>
        <dbReference type="Proteomes" id="UP001162881"/>
    </source>
</evidence>
<organism evidence="1 2">
    <name type="scientific">Novosphingobium organovorum</name>
    <dbReference type="NCBI Taxonomy" id="2930092"/>
    <lineage>
        <taxon>Bacteria</taxon>
        <taxon>Pseudomonadati</taxon>
        <taxon>Pseudomonadota</taxon>
        <taxon>Alphaproteobacteria</taxon>
        <taxon>Sphingomonadales</taxon>
        <taxon>Sphingomonadaceae</taxon>
        <taxon>Novosphingobium</taxon>
    </lineage>
</organism>
<evidence type="ECO:0000313" key="1">
    <source>
        <dbReference type="EMBL" id="MCJ2185182.1"/>
    </source>
</evidence>
<dbReference type="SUPFAM" id="SSF48613">
    <property type="entry name" value="Heme oxygenase-like"/>
    <property type="match status" value="1"/>
</dbReference>
<feature type="non-terminal residue" evidence="1">
    <location>
        <position position="95"/>
    </location>
</feature>
<reference evidence="1" key="1">
    <citation type="submission" date="2022-03" db="EMBL/GenBank/DDBJ databases">
        <title>Identification of a novel bacterium isolated from mangrove sediments.</title>
        <authorList>
            <person name="Pan X."/>
        </authorList>
    </citation>
    <scope>NUCLEOTIDE SEQUENCE</scope>
    <source>
        <strain evidence="1">B1949</strain>
    </source>
</reference>
<comment type="caution">
    <text evidence="1">The sequence shown here is derived from an EMBL/GenBank/DDBJ whole genome shotgun (WGS) entry which is preliminary data.</text>
</comment>
<name>A0ABT0BJG9_9SPHN</name>
<keyword evidence="2" id="KW-1185">Reference proteome</keyword>